<evidence type="ECO:0000313" key="6">
    <source>
        <dbReference type="Proteomes" id="UP000284547"/>
    </source>
</evidence>
<dbReference type="Pfam" id="PF02737">
    <property type="entry name" value="3HCDH_N"/>
    <property type="match status" value="1"/>
</dbReference>
<dbReference type="InterPro" id="IPR036291">
    <property type="entry name" value="NAD(P)-bd_dom_sf"/>
</dbReference>
<keyword evidence="6" id="KW-1185">Reference proteome</keyword>
<reference evidence="5 6" key="1">
    <citation type="submission" date="2018-08" db="EMBL/GenBank/DDBJ databases">
        <title>Flavobacterium tibetense sp. nov., isolated from a wetland YonghuCo on Tibetan Plateau.</title>
        <authorList>
            <person name="Phurbu D."/>
            <person name="Lu H."/>
            <person name="Xing P."/>
        </authorList>
    </citation>
    <scope>NUCLEOTIDE SEQUENCE [LARGE SCALE GENOMIC DNA]</scope>
    <source>
        <strain evidence="5 6">DJC</strain>
    </source>
</reference>
<dbReference type="EMBL" id="QWEY01000008">
    <property type="protein sequence ID" value="RGP36476.1"/>
    <property type="molecule type" value="Genomic_DNA"/>
</dbReference>
<dbReference type="InterPro" id="IPR008927">
    <property type="entry name" value="6-PGluconate_DH-like_C_sf"/>
</dbReference>
<evidence type="ECO:0000259" key="3">
    <source>
        <dbReference type="Pfam" id="PF00725"/>
    </source>
</evidence>
<keyword evidence="2" id="KW-0560">Oxidoreductase</keyword>
<evidence type="ECO:0000259" key="4">
    <source>
        <dbReference type="Pfam" id="PF02737"/>
    </source>
</evidence>
<dbReference type="InterPro" id="IPR006176">
    <property type="entry name" value="3-OHacyl-CoA_DH_NAD-bd"/>
</dbReference>
<dbReference type="GO" id="GO:0006635">
    <property type="term" value="P:fatty acid beta-oxidation"/>
    <property type="evidence" value="ECO:0007669"/>
    <property type="project" value="TreeGrafter"/>
</dbReference>
<dbReference type="SUPFAM" id="SSF51735">
    <property type="entry name" value="NAD(P)-binding Rossmann-fold domains"/>
    <property type="match status" value="1"/>
</dbReference>
<dbReference type="FunFam" id="3.40.50.720:FF:000009">
    <property type="entry name" value="Fatty oxidation complex, alpha subunit"/>
    <property type="match status" value="1"/>
</dbReference>
<dbReference type="Proteomes" id="UP000284547">
    <property type="component" value="Unassembled WGS sequence"/>
</dbReference>
<dbReference type="SUPFAM" id="SSF48179">
    <property type="entry name" value="6-phosphogluconate dehydrogenase C-terminal domain-like"/>
    <property type="match status" value="2"/>
</dbReference>
<feature type="domain" description="3-hydroxyacyl-CoA dehydrogenase C-terminal" evidence="3">
    <location>
        <begin position="292"/>
        <end position="346"/>
    </location>
</feature>
<accession>A0A411Z094</accession>
<dbReference type="GO" id="GO:0008691">
    <property type="term" value="F:3-hydroxybutyryl-CoA dehydrogenase activity"/>
    <property type="evidence" value="ECO:0007669"/>
    <property type="project" value="TreeGrafter"/>
</dbReference>
<dbReference type="PANTHER" id="PTHR48075">
    <property type="entry name" value="3-HYDROXYACYL-COA DEHYDROGENASE FAMILY PROTEIN"/>
    <property type="match status" value="1"/>
</dbReference>
<dbReference type="AlphaFoldDB" id="A0A411Z094"/>
<feature type="domain" description="3-hydroxyacyl-CoA dehydrogenase NAD binding" evidence="4">
    <location>
        <begin position="4"/>
        <end position="181"/>
    </location>
</feature>
<dbReference type="OrthoDB" id="9771883at2"/>
<evidence type="ECO:0000313" key="5">
    <source>
        <dbReference type="EMBL" id="RGP36476.1"/>
    </source>
</evidence>
<sequence>MSTLAVIGLGTMGLGIVQTYAAAGFRVLATDSFATARDSAIDRLRAGLAARVAAGKMAQADLEALVSRITIVPGPEAMGAAELIIEAVVEQIEVKRALFASLEAVIAPDAVLATNTSSLRVAAMAEGLQHPERLLGLHFFNPAPVMKLVELVAHPGTNAAALRAAQRLTEAAGKTVITCPDRPGFIVNRCARPFYGEALALLEAGHSAADIDAAMQAAGYRLGPFALIDLIGADINLAATESLSEAMNGHPRYHVFDALRRQVASGNLGRKTGRGFLFPDPTAAQPQHAAAIVSRIEATLANEAAWLLSEGGTTPDGIDTALKLGLNFPRGPFEIIANRGGSLRTELAALDAAAPPHLRGRYHPAPLLAGN</sequence>
<evidence type="ECO:0000256" key="1">
    <source>
        <dbReference type="ARBA" id="ARBA00009463"/>
    </source>
</evidence>
<comment type="similarity">
    <text evidence="1">Belongs to the 3-hydroxyacyl-CoA dehydrogenase family.</text>
</comment>
<dbReference type="InterPro" id="IPR006180">
    <property type="entry name" value="3-OHacyl-CoA_DH_CS"/>
</dbReference>
<name>A0A411Z094_9RHOB</name>
<dbReference type="InterPro" id="IPR006108">
    <property type="entry name" value="3HC_DH_C"/>
</dbReference>
<comment type="caution">
    <text evidence="5">The sequence shown here is derived from an EMBL/GenBank/DDBJ whole genome shotgun (WGS) entry which is preliminary data.</text>
</comment>
<dbReference type="InterPro" id="IPR013328">
    <property type="entry name" value="6PGD_dom2"/>
</dbReference>
<dbReference type="PROSITE" id="PS00067">
    <property type="entry name" value="3HCDH"/>
    <property type="match status" value="1"/>
</dbReference>
<organism evidence="5 6">
    <name type="scientific">Pseudotabrizicola alkalilacus</name>
    <dbReference type="NCBI Taxonomy" id="2305252"/>
    <lineage>
        <taxon>Bacteria</taxon>
        <taxon>Pseudomonadati</taxon>
        <taxon>Pseudomonadota</taxon>
        <taxon>Alphaproteobacteria</taxon>
        <taxon>Rhodobacterales</taxon>
        <taxon>Paracoccaceae</taxon>
        <taxon>Pseudotabrizicola</taxon>
    </lineage>
</organism>
<dbReference type="RefSeq" id="WP_118153794.1">
    <property type="nucleotide sequence ID" value="NZ_QWEY01000008.1"/>
</dbReference>
<evidence type="ECO:0000256" key="2">
    <source>
        <dbReference type="ARBA" id="ARBA00023002"/>
    </source>
</evidence>
<proteinExistence type="inferred from homology"/>
<dbReference type="PANTHER" id="PTHR48075:SF5">
    <property type="entry name" value="3-HYDROXYBUTYRYL-COA DEHYDROGENASE"/>
    <property type="match status" value="1"/>
</dbReference>
<dbReference type="Gene3D" id="1.10.1040.10">
    <property type="entry name" value="N-(1-d-carboxylethyl)-l-norvaline Dehydrogenase, domain 2"/>
    <property type="match status" value="2"/>
</dbReference>
<dbReference type="Pfam" id="PF00725">
    <property type="entry name" value="3HCDH"/>
    <property type="match status" value="2"/>
</dbReference>
<protein>
    <submittedName>
        <fullName evidence="5">3-hydroxybutyryl-CoA dehydrogenase</fullName>
    </submittedName>
</protein>
<gene>
    <name evidence="5" type="ORF">D1012_14905</name>
</gene>
<feature type="domain" description="3-hydroxyacyl-CoA dehydrogenase C-terminal" evidence="3">
    <location>
        <begin position="184"/>
        <end position="277"/>
    </location>
</feature>
<dbReference type="GO" id="GO:0070403">
    <property type="term" value="F:NAD+ binding"/>
    <property type="evidence" value="ECO:0007669"/>
    <property type="project" value="InterPro"/>
</dbReference>
<dbReference type="Gene3D" id="3.40.50.720">
    <property type="entry name" value="NAD(P)-binding Rossmann-like Domain"/>
    <property type="match status" value="1"/>
</dbReference>